<dbReference type="PANTHER" id="PTHR24058:SF103">
    <property type="entry name" value="SERINE_THREONINE-PROTEIN KINASE PRP4 HOMOLOG"/>
    <property type="match status" value="1"/>
</dbReference>
<evidence type="ECO:0000313" key="11">
    <source>
        <dbReference type="EMBL" id="POS84680.1"/>
    </source>
</evidence>
<feature type="region of interest" description="Disordered" evidence="9">
    <location>
        <begin position="262"/>
        <end position="299"/>
    </location>
</feature>
<organism evidence="11 12">
    <name type="scientific">Erysiphe pulchra</name>
    <dbReference type="NCBI Taxonomy" id="225359"/>
    <lineage>
        <taxon>Eukaryota</taxon>
        <taxon>Fungi</taxon>
        <taxon>Dikarya</taxon>
        <taxon>Ascomycota</taxon>
        <taxon>Pezizomycotina</taxon>
        <taxon>Leotiomycetes</taxon>
        <taxon>Erysiphales</taxon>
        <taxon>Erysiphaceae</taxon>
        <taxon>Erysiphe</taxon>
    </lineage>
</organism>
<keyword evidence="12" id="KW-1185">Reference proteome</keyword>
<dbReference type="SMART" id="SM00220">
    <property type="entry name" value="S_TKc"/>
    <property type="match status" value="1"/>
</dbReference>
<feature type="region of interest" description="Disordered" evidence="9">
    <location>
        <begin position="1"/>
        <end position="236"/>
    </location>
</feature>
<feature type="compositionally biased region" description="Basic and acidic residues" evidence="9">
    <location>
        <begin position="146"/>
        <end position="176"/>
    </location>
</feature>
<dbReference type="InterPro" id="IPR000719">
    <property type="entry name" value="Prot_kinase_dom"/>
</dbReference>
<gene>
    <name evidence="11" type="ORF">EPUL_002438</name>
</gene>
<dbReference type="InterPro" id="IPR050494">
    <property type="entry name" value="Ser_Thr_dual-spec_kinase"/>
</dbReference>
<dbReference type="SUPFAM" id="SSF56112">
    <property type="entry name" value="Protein kinase-like (PK-like)"/>
    <property type="match status" value="1"/>
</dbReference>
<dbReference type="GO" id="GO:0045292">
    <property type="term" value="P:mRNA cis splicing, via spliceosome"/>
    <property type="evidence" value="ECO:0007669"/>
    <property type="project" value="InterPro"/>
</dbReference>
<dbReference type="InterPro" id="IPR044092">
    <property type="entry name" value="STKc_PRP4"/>
</dbReference>
<dbReference type="EMBL" id="PEDP01000909">
    <property type="protein sequence ID" value="POS84680.1"/>
    <property type="molecule type" value="Genomic_DNA"/>
</dbReference>
<evidence type="ECO:0000256" key="6">
    <source>
        <dbReference type="ARBA" id="ARBA00022840"/>
    </source>
</evidence>
<dbReference type="PROSITE" id="PS50011">
    <property type="entry name" value="PROTEIN_KINASE_DOM"/>
    <property type="match status" value="1"/>
</dbReference>
<evidence type="ECO:0000256" key="1">
    <source>
        <dbReference type="ARBA" id="ARBA00012513"/>
    </source>
</evidence>
<dbReference type="InterPro" id="IPR008271">
    <property type="entry name" value="Ser/Thr_kinase_AS"/>
</dbReference>
<reference evidence="11 12" key="1">
    <citation type="submission" date="2017-10" db="EMBL/GenBank/DDBJ databases">
        <title>Development of genomic resources for the powdery mildew, Erysiphe pulchra.</title>
        <authorList>
            <person name="Wadl P.A."/>
            <person name="Mack B.M."/>
            <person name="Moore G."/>
            <person name="Beltz S.B."/>
        </authorList>
    </citation>
    <scope>NUCLEOTIDE SEQUENCE [LARGE SCALE GENOMIC DNA]</scope>
    <source>
        <strain evidence="11">Cflorida</strain>
    </source>
</reference>
<dbReference type="EC" id="2.7.11.1" evidence="1"/>
<dbReference type="PROSITE" id="PS00108">
    <property type="entry name" value="PROTEIN_KINASE_ST"/>
    <property type="match status" value="1"/>
</dbReference>
<evidence type="ECO:0000256" key="5">
    <source>
        <dbReference type="ARBA" id="ARBA00022777"/>
    </source>
</evidence>
<accession>A0A2S4PRL3</accession>
<dbReference type="PROSITE" id="PS00107">
    <property type="entry name" value="PROTEIN_KINASE_ATP"/>
    <property type="match status" value="1"/>
</dbReference>
<feature type="binding site" evidence="8">
    <location>
        <position position="518"/>
    </location>
    <ligand>
        <name>ATP</name>
        <dbReference type="ChEBI" id="CHEBI:30616"/>
    </ligand>
</feature>
<feature type="compositionally biased region" description="Basic and acidic residues" evidence="9">
    <location>
        <begin position="48"/>
        <end position="64"/>
    </location>
</feature>
<dbReference type="Pfam" id="PF00069">
    <property type="entry name" value="Pkinase"/>
    <property type="match status" value="1"/>
</dbReference>
<dbReference type="GO" id="GO:0004674">
    <property type="term" value="F:protein serine/threonine kinase activity"/>
    <property type="evidence" value="ECO:0007669"/>
    <property type="project" value="UniProtKB-KW"/>
</dbReference>
<evidence type="ECO:0000256" key="4">
    <source>
        <dbReference type="ARBA" id="ARBA00022741"/>
    </source>
</evidence>
<dbReference type="InterPro" id="IPR017441">
    <property type="entry name" value="Protein_kinase_ATP_BS"/>
</dbReference>
<name>A0A2S4PRL3_9PEZI</name>
<dbReference type="OrthoDB" id="9332038at2759"/>
<proteinExistence type="inferred from homology"/>
<dbReference type="FunFam" id="1.10.510.10:FF:000078">
    <property type="entry name" value="Serine/threonine-protein kinase PRP4 homolog"/>
    <property type="match status" value="1"/>
</dbReference>
<feature type="compositionally biased region" description="Polar residues" evidence="9">
    <location>
        <begin position="264"/>
        <end position="277"/>
    </location>
</feature>
<comment type="similarity">
    <text evidence="7">Belongs to the protein kinase superfamily. CMGC Ser/Thr protein kinase family.</text>
</comment>
<dbReference type="STRING" id="225359.A0A2S4PRL3"/>
<evidence type="ECO:0000256" key="7">
    <source>
        <dbReference type="ARBA" id="ARBA00023596"/>
    </source>
</evidence>
<evidence type="ECO:0000256" key="2">
    <source>
        <dbReference type="ARBA" id="ARBA00022527"/>
    </source>
</evidence>
<feature type="compositionally biased region" description="Basic residues" evidence="9">
    <location>
        <begin position="67"/>
        <end position="76"/>
    </location>
</feature>
<dbReference type="CDD" id="cd14135">
    <property type="entry name" value="STKc_PRP4"/>
    <property type="match status" value="1"/>
</dbReference>
<dbReference type="Proteomes" id="UP000237438">
    <property type="component" value="Unassembled WGS sequence"/>
</dbReference>
<dbReference type="GO" id="GO:0005524">
    <property type="term" value="F:ATP binding"/>
    <property type="evidence" value="ECO:0007669"/>
    <property type="project" value="UniProtKB-UniRule"/>
</dbReference>
<keyword evidence="3" id="KW-0808">Transferase</keyword>
<feature type="domain" description="Protein kinase" evidence="10">
    <location>
        <begin position="489"/>
        <end position="805"/>
    </location>
</feature>
<dbReference type="InterPro" id="IPR011009">
    <property type="entry name" value="Kinase-like_dom_sf"/>
</dbReference>
<keyword evidence="4 8" id="KW-0547">Nucleotide-binding</keyword>
<keyword evidence="5" id="KW-0418">Kinase</keyword>
<feature type="compositionally biased region" description="Basic and acidic residues" evidence="9">
    <location>
        <begin position="10"/>
        <end position="19"/>
    </location>
</feature>
<feature type="compositionally biased region" description="Basic and acidic residues" evidence="9">
    <location>
        <begin position="369"/>
        <end position="384"/>
    </location>
</feature>
<dbReference type="PANTHER" id="PTHR24058">
    <property type="entry name" value="DUAL SPECIFICITY PROTEIN KINASE"/>
    <property type="match status" value="1"/>
</dbReference>
<dbReference type="Gene3D" id="1.10.510.10">
    <property type="entry name" value="Transferase(Phosphotransferase) domain 1"/>
    <property type="match status" value="1"/>
</dbReference>
<feature type="compositionally biased region" description="Polar residues" evidence="9">
    <location>
        <begin position="209"/>
        <end position="231"/>
    </location>
</feature>
<dbReference type="AlphaFoldDB" id="A0A2S4PRL3"/>
<dbReference type="FunFam" id="3.30.200.20:FF:000440">
    <property type="entry name" value="CMGC/DYRK/PRP4 protein kinase, variant"/>
    <property type="match status" value="1"/>
</dbReference>
<evidence type="ECO:0000313" key="12">
    <source>
        <dbReference type="Proteomes" id="UP000237438"/>
    </source>
</evidence>
<sequence>MASVESSDEGEIHDSKVEKANTSLFDLNDAAVDSQDRKRSSSTSSTSSDHDYRSRDKPLRERSRSPWGHRHNLWNKRTREEEYVDRAQVDPRKFKIHYEDTPYEYQRRSRPHYSGPPNLSTLPYDDGDEVCSNKRARTRSRSPYRAPRDSRYSYSEYSRKSNRRSDSYFWKNESHGNRGMRRREQGQSVSKRGPSPLPAENSSHEAKTRQGQSQYSDTNSQKNQTDSNVTPVQLPVEEECLDEAALIEQRRKRREAIKAKYKASATSLQVQVSQLGDNPNKPNKPNEEPINKSSDNYQKNSSIRILGDTTNENDTVSSDLNAPSALTETIEPPSPSEFAVSKDENTIDKELISEAGDDINGQSAADYDPTLHMREDKQRGDQRSNENVSTGEKMVIISKEHNKLHEDLEKTAQDSVDKINDDFDMFAEEDDDMFAEEPTDKQKSKINDNATTHTHIPQAKELDIGMLDNWDDAEGYYKVILGELLNGRYHVQANLGKGMFSGVVRAMDVTTKRLVAIKLIRNNETMRKAGIKEVEILQKLRDADPDDKKHIIRFERQFEHKGHLCMVFENLSINLREVLKKFGRDVGINLRAVRAYAQQMLLGLSLIRKCNILHADLKPDNILVSKNRNLLKICDLGSASDASDNEIAPYLVSRFYRAPEIIIGMPYDFAIDMWSVGCTLYELYTGKILFTGRTNNQMLRSIMDCRGKLTSKMLKRARFAHIHFDEMGNFRSVEQDKTTGKDVIKTLFFTKPTRDLRTRLSSASKGLSEAETKEISFFTDFLDRCLALNPEKRITPTEALKHPFIMRTSR</sequence>
<evidence type="ECO:0000259" key="10">
    <source>
        <dbReference type="PROSITE" id="PS50011"/>
    </source>
</evidence>
<keyword evidence="2" id="KW-0723">Serine/threonine-protein kinase</keyword>
<evidence type="ECO:0000256" key="8">
    <source>
        <dbReference type="PROSITE-ProRule" id="PRU10141"/>
    </source>
</evidence>
<comment type="caution">
    <text evidence="11">The sequence shown here is derived from an EMBL/GenBank/DDBJ whole genome shotgun (WGS) entry which is preliminary data.</text>
</comment>
<protein>
    <recommendedName>
        <fullName evidence="1">non-specific serine/threonine protein kinase</fullName>
        <ecNumber evidence="1">2.7.11.1</ecNumber>
    </recommendedName>
</protein>
<feature type="region of interest" description="Disordered" evidence="9">
    <location>
        <begin position="353"/>
        <end position="391"/>
    </location>
</feature>
<evidence type="ECO:0000256" key="3">
    <source>
        <dbReference type="ARBA" id="ARBA00022679"/>
    </source>
</evidence>
<keyword evidence="6 8" id="KW-0067">ATP-binding</keyword>
<evidence type="ECO:0000256" key="9">
    <source>
        <dbReference type="SAM" id="MobiDB-lite"/>
    </source>
</evidence>
<dbReference type="Gene3D" id="3.30.200.20">
    <property type="entry name" value="Phosphorylase Kinase, domain 1"/>
    <property type="match status" value="1"/>
</dbReference>
<feature type="compositionally biased region" description="Basic and acidic residues" evidence="9">
    <location>
        <begin position="77"/>
        <end position="100"/>
    </location>
</feature>